<evidence type="ECO:0000256" key="1">
    <source>
        <dbReference type="SAM" id="MobiDB-lite"/>
    </source>
</evidence>
<comment type="caution">
    <text evidence="2">The sequence shown here is derived from an EMBL/GenBank/DDBJ whole genome shotgun (WGS) entry which is preliminary data.</text>
</comment>
<protein>
    <submittedName>
        <fullName evidence="2">Uncharacterized protein</fullName>
    </submittedName>
</protein>
<reference evidence="2" key="1">
    <citation type="submission" date="2018-05" db="EMBL/GenBank/DDBJ databases">
        <title>Draft genome of Mucuna pruriens seed.</title>
        <authorList>
            <person name="Nnadi N.E."/>
            <person name="Vos R."/>
            <person name="Hasami M.H."/>
            <person name="Devisetty U.K."/>
            <person name="Aguiy J.C."/>
        </authorList>
    </citation>
    <scope>NUCLEOTIDE SEQUENCE [LARGE SCALE GENOMIC DNA]</scope>
    <source>
        <strain evidence="2">JCA_2017</strain>
    </source>
</reference>
<proteinExistence type="predicted"/>
<sequence>MRGVPTGALGWAKGPPHLERCLFANEMKRIPERMADHHLQGPKWTVEKINPGSAYDQRSTRPKTDSRKDRSRVPLRSMVYKQ</sequence>
<feature type="non-terminal residue" evidence="2">
    <location>
        <position position="1"/>
    </location>
</feature>
<dbReference type="Proteomes" id="UP000257109">
    <property type="component" value="Unassembled WGS sequence"/>
</dbReference>
<keyword evidence="3" id="KW-1185">Reference proteome</keyword>
<evidence type="ECO:0000313" key="2">
    <source>
        <dbReference type="EMBL" id="RDX61808.1"/>
    </source>
</evidence>
<feature type="compositionally biased region" description="Basic and acidic residues" evidence="1">
    <location>
        <begin position="58"/>
        <end position="72"/>
    </location>
</feature>
<accession>A0A371E6Z4</accession>
<gene>
    <name evidence="2" type="ORF">CR513_59926</name>
</gene>
<feature type="region of interest" description="Disordered" evidence="1">
    <location>
        <begin position="34"/>
        <end position="82"/>
    </location>
</feature>
<organism evidence="2 3">
    <name type="scientific">Mucuna pruriens</name>
    <name type="common">Velvet bean</name>
    <name type="synonym">Dolichos pruriens</name>
    <dbReference type="NCBI Taxonomy" id="157652"/>
    <lineage>
        <taxon>Eukaryota</taxon>
        <taxon>Viridiplantae</taxon>
        <taxon>Streptophyta</taxon>
        <taxon>Embryophyta</taxon>
        <taxon>Tracheophyta</taxon>
        <taxon>Spermatophyta</taxon>
        <taxon>Magnoliopsida</taxon>
        <taxon>eudicotyledons</taxon>
        <taxon>Gunneridae</taxon>
        <taxon>Pentapetalae</taxon>
        <taxon>rosids</taxon>
        <taxon>fabids</taxon>
        <taxon>Fabales</taxon>
        <taxon>Fabaceae</taxon>
        <taxon>Papilionoideae</taxon>
        <taxon>50 kb inversion clade</taxon>
        <taxon>NPAAA clade</taxon>
        <taxon>indigoferoid/millettioid clade</taxon>
        <taxon>Phaseoleae</taxon>
        <taxon>Mucuna</taxon>
    </lineage>
</organism>
<name>A0A371E6Z4_MUCPR</name>
<dbReference type="AlphaFoldDB" id="A0A371E6Z4"/>
<dbReference type="EMBL" id="QJKJ01015892">
    <property type="protein sequence ID" value="RDX61808.1"/>
    <property type="molecule type" value="Genomic_DNA"/>
</dbReference>
<evidence type="ECO:0000313" key="3">
    <source>
        <dbReference type="Proteomes" id="UP000257109"/>
    </source>
</evidence>